<feature type="compositionally biased region" description="Polar residues" evidence="1">
    <location>
        <begin position="1130"/>
        <end position="1142"/>
    </location>
</feature>
<accession>A0A5K1K211</accession>
<feature type="region of interest" description="Disordered" evidence="1">
    <location>
        <begin position="1"/>
        <end position="63"/>
    </location>
</feature>
<sequence length="1400" mass="155573">MTPQGRPATRSYSIDREQPRACTGPYPESSDSTTSTQLSQEHGDTLPIMQKPWPPSEVAPSQDDDEHVMLIPTGQLQSMRKGRPPLVAVGPWEGLVAAEAYKAQGWATDFVITTPNAKWVPEIAVAHSEITTFDDGRWGRHEYSQWPQQFTRDAFHIHCIPAKPRIGGPGEVLWRTLSRLDFEPDDCGVIGVGFLNRELEKQLSDEASDTVERFLNHRLGQEDHKGWNDIGDFLVVCLRHTLDRLRCLPAVPGIIVSLAAHVQRLTLELYGLVEWLGKVFDRMLHQAGIPVWYQQAFSTHLVVHEVVLTRDIPAEFSKTPSYPRLVLAKRDLSGALNMPGEWRRAMATIVNRQLCDSRLPTLLEAEKDSTLPPAKRLREGAVFLHQDSVSVGPAVPTFVVRNGRDAKSLGHDLPVAPSTSGPDPKKPSRRTRARHAKNATLAAAGVNDPSGSMQSQSKHSLMNPFRQLYSSQNVALPPVWFSVLSKSSPLPQPRASVKYFFAPPWLLDALLDFDVNPEKTARYVHHWISIRTFCRLRLFDKTVAGRPLTVSEWRDALWGDYEINEEAESSSQLRGRWKVRREIQTNIRRLFGKGQALPSYRVESQPLYGNYVVTQAAAMSDRALQHRVVFEAHETNWRCELLALDAMMVESNEWAELPRWMRESLVSRVWGSGTSGLDVVPSLDEAEPPTFCWVAPPEEGWESSRPHLSAFVELLSRWPGCPGGVRGAHGKVLDCGADDFNGILEAAVTFYTHTFISKYDRLPVPPSSVIWIFRLYHTVFMTDRGSTANFNLRLSSLSDTEYSPQATEKSCFILVLMGRLKWRMPEWRYLEELAQSSEGRNFLARAHETEANQKCDVFGAETLEDFAARQKLQLRGELSPHPAETEQDRQQGLKAIPKVRLYLSTEPVHALILEQRIGSYIKSKSPNYKRNKSSKSRPSTALSVASPSLADLVKPDSKATAVMTNGYRLFVTSDHPLRPQTAGLHDGRGNLGAYATACSQVYKDLPDREAFEMEAERLNAAGHRSKEPDLKDRNAQLATYLPLFKKTYEAMANDVGWVGWFVVGGIDEHGKIKAIHDGTAAQEHETYEQYLAKRTGLSVDWLRVIFDDFLREMFDPPRAALGPTREIPEANQSPASDQSASSIGAPVLEHPPVATSLSSSGPTAPQAISTAAMSSSRDMPLPTTSLTVSPGARFRTVPLIPPLPEGAQPSNVTQTDDHDSPALSGPMRADFQSPTRTPSVIPVTPSKSSSVGSSIPATPSTFHPEAPSESTTQLPSVRFGSPPERVLTTPPPPRTSRRAQAEQRSRERTRALGRTRATQPTTLRFLSPRPKGVAPIKTDATSPRGKGLRRRTQTAKALYQVEMNLAKPVKPRVGASCSDNTEALDGGGEGTDRRNKRKRR</sequence>
<gene>
    <name evidence="2" type="primary">Q9C0L9</name>
</gene>
<feature type="compositionally biased region" description="Polar residues" evidence="1">
    <location>
        <begin position="449"/>
        <end position="459"/>
    </location>
</feature>
<dbReference type="GO" id="GO:0016787">
    <property type="term" value="F:hydrolase activity"/>
    <property type="evidence" value="ECO:0007669"/>
    <property type="project" value="UniProtKB-KW"/>
</dbReference>
<keyword evidence="2" id="KW-0378">Hydrolase</keyword>
<evidence type="ECO:0000256" key="1">
    <source>
        <dbReference type="SAM" id="MobiDB-lite"/>
    </source>
</evidence>
<dbReference type="EC" id="3.6.5.-" evidence="2"/>
<dbReference type="EMBL" id="LR728061">
    <property type="protein sequence ID" value="VWO99984.1"/>
    <property type="molecule type" value="Genomic_DNA"/>
</dbReference>
<feature type="region of interest" description="Disordered" evidence="1">
    <location>
        <begin position="409"/>
        <end position="435"/>
    </location>
</feature>
<evidence type="ECO:0000313" key="2">
    <source>
        <dbReference type="EMBL" id="VWO99984.1"/>
    </source>
</evidence>
<feature type="region of interest" description="Disordered" evidence="1">
    <location>
        <begin position="440"/>
        <end position="459"/>
    </location>
</feature>
<organism evidence="2">
    <name type="scientific">Ganoderma boninense</name>
    <dbReference type="NCBI Taxonomy" id="34458"/>
    <lineage>
        <taxon>Eukaryota</taxon>
        <taxon>Fungi</taxon>
        <taxon>Dikarya</taxon>
        <taxon>Basidiomycota</taxon>
        <taxon>Agaricomycotina</taxon>
        <taxon>Agaricomycetes</taxon>
        <taxon>Polyporales</taxon>
        <taxon>Polyporaceae</taxon>
        <taxon>Ganoderma</taxon>
    </lineage>
</organism>
<feature type="compositionally biased region" description="Polar residues" evidence="1">
    <location>
        <begin position="1155"/>
        <end position="1188"/>
    </location>
</feature>
<name>A0A5K1K211_9APHY</name>
<proteinExistence type="predicted"/>
<reference evidence="2" key="1">
    <citation type="submission" date="2019-10" db="EMBL/GenBank/DDBJ databases">
        <authorList>
            <person name="Nor Muhammad N."/>
        </authorList>
    </citation>
    <scope>NUCLEOTIDE SEQUENCE</scope>
</reference>
<feature type="region of interest" description="Disordered" evidence="1">
    <location>
        <begin position="1370"/>
        <end position="1400"/>
    </location>
</feature>
<feature type="compositionally biased region" description="Basic and acidic residues" evidence="1">
    <location>
        <begin position="1299"/>
        <end position="1310"/>
    </location>
</feature>
<feature type="region of interest" description="Disordered" evidence="1">
    <location>
        <begin position="924"/>
        <end position="944"/>
    </location>
</feature>
<feature type="region of interest" description="Disordered" evidence="1">
    <location>
        <begin position="1117"/>
        <end position="1351"/>
    </location>
</feature>
<protein>
    <submittedName>
        <fullName evidence="2">Protein SEY1 (EC)</fullName>
        <ecNumber evidence="2">3.6.5.-</ecNumber>
    </submittedName>
</protein>